<dbReference type="PROSITE" id="PS51757">
    <property type="entry name" value="TH1"/>
    <property type="match status" value="1"/>
</dbReference>
<evidence type="ECO:0000256" key="2">
    <source>
        <dbReference type="SAM" id="SignalP"/>
    </source>
</evidence>
<dbReference type="Proteomes" id="UP000472277">
    <property type="component" value="Chromosome 15"/>
</dbReference>
<dbReference type="AlphaFoldDB" id="A0A673WD74"/>
<dbReference type="GO" id="GO:0003774">
    <property type="term" value="F:cytoskeletal motor activity"/>
    <property type="evidence" value="ECO:0007669"/>
    <property type="project" value="InterPro"/>
</dbReference>
<dbReference type="OMA" id="FHITCEN"/>
<dbReference type="InParanoid" id="A0A673WD74"/>
<sequence length="381" mass="43810">MIHSCISLLNTLVFPVVSVRYKPLCSDTWPSWKGTDAEGVECLIKHLGYTYKRTKIFIRHPRTLFATEEAFEVCKHELGGYWSLSKRQRSEDISKDKGSTSTTNTPQNRLYFVIIFCRFIKGFMTRNQPACVDNTEYLALVRQIYLIRLKENLPKTVLDKNTWLTPPPIMQKASQMSRKLYTQHILRKYVQGITGRPTLQLQIKGLTSSLFKGRKENYPHNVCRPFVDTRISEEDIHIKAYQMILSAIPSSVPVVKYDRNGFRPRFRQLIYTGTAAYLVEEAKIKQHVEFNNLKGVSVSNLSDNFLILHIQCEDIKQKVGCAKLLFNVVVVCSVKFDIQPGREGIVDFESGQETNDLQSKEWPSDGGEYETERLCGHSILK</sequence>
<dbReference type="Ensembl" id="ENSSTUT00000007093.1">
    <property type="protein sequence ID" value="ENSSTUP00000006672.1"/>
    <property type="gene ID" value="ENSSTUG00000003270.1"/>
</dbReference>
<evidence type="ECO:0000313" key="5">
    <source>
        <dbReference type="Proteomes" id="UP000472277"/>
    </source>
</evidence>
<keyword evidence="5" id="KW-1185">Reference proteome</keyword>
<dbReference type="Pfam" id="PF06017">
    <property type="entry name" value="Myosin_TH1"/>
    <property type="match status" value="1"/>
</dbReference>
<feature type="signal peptide" evidence="2">
    <location>
        <begin position="1"/>
        <end position="18"/>
    </location>
</feature>
<proteinExistence type="predicted"/>
<dbReference type="InterPro" id="IPR010926">
    <property type="entry name" value="Myosin_TH1"/>
</dbReference>
<evidence type="ECO:0000313" key="4">
    <source>
        <dbReference type="Ensembl" id="ENSSTUP00000006672.1"/>
    </source>
</evidence>
<feature type="chain" id="PRO_5025460732" description="TH1 domain-containing protein" evidence="2">
    <location>
        <begin position="19"/>
        <end position="381"/>
    </location>
</feature>
<reference evidence="4" key="2">
    <citation type="submission" date="2025-09" db="UniProtKB">
        <authorList>
            <consortium name="Ensembl"/>
        </authorList>
    </citation>
    <scope>IDENTIFICATION</scope>
</reference>
<keyword evidence="2" id="KW-0732">Signal</keyword>
<reference evidence="4" key="1">
    <citation type="submission" date="2025-08" db="UniProtKB">
        <authorList>
            <consortium name="Ensembl"/>
        </authorList>
    </citation>
    <scope>IDENTIFICATION</scope>
</reference>
<organism evidence="4 5">
    <name type="scientific">Salmo trutta</name>
    <name type="common">Brown trout</name>
    <dbReference type="NCBI Taxonomy" id="8032"/>
    <lineage>
        <taxon>Eukaryota</taxon>
        <taxon>Metazoa</taxon>
        <taxon>Chordata</taxon>
        <taxon>Craniata</taxon>
        <taxon>Vertebrata</taxon>
        <taxon>Euteleostomi</taxon>
        <taxon>Actinopterygii</taxon>
        <taxon>Neopterygii</taxon>
        <taxon>Teleostei</taxon>
        <taxon>Protacanthopterygii</taxon>
        <taxon>Salmoniformes</taxon>
        <taxon>Salmonidae</taxon>
        <taxon>Salmoninae</taxon>
        <taxon>Salmo</taxon>
    </lineage>
</organism>
<feature type="region of interest" description="Disordered" evidence="1">
    <location>
        <begin position="349"/>
        <end position="369"/>
    </location>
</feature>
<protein>
    <recommendedName>
        <fullName evidence="3">TH1 domain-containing protein</fullName>
    </recommendedName>
</protein>
<evidence type="ECO:0000256" key="1">
    <source>
        <dbReference type="SAM" id="MobiDB-lite"/>
    </source>
</evidence>
<feature type="domain" description="TH1" evidence="3">
    <location>
        <begin position="215"/>
        <end position="381"/>
    </location>
</feature>
<evidence type="ECO:0000259" key="3">
    <source>
        <dbReference type="PROSITE" id="PS51757"/>
    </source>
</evidence>
<dbReference type="GO" id="GO:0016459">
    <property type="term" value="C:myosin complex"/>
    <property type="evidence" value="ECO:0007669"/>
    <property type="project" value="InterPro"/>
</dbReference>
<name>A0A673WD74_SALTR</name>
<accession>A0A673WD74</accession>
<dbReference type="GeneTree" id="ENSGT00940000156430"/>